<evidence type="ECO:0000313" key="5">
    <source>
        <dbReference type="WBParaSite" id="BTMF_0001350801-mRNA-1"/>
    </source>
</evidence>
<feature type="compositionally biased region" description="Acidic residues" evidence="1">
    <location>
        <begin position="25"/>
        <end position="44"/>
    </location>
</feature>
<sequence>MVVNAACEYFTFNHVNGKSDKDNNSDDDGNVSDGDDNVDDDNDDGDKCMYTIMHSLRYRHLPILNHKKYNTDFCFLPVFCELIELGLFLECDLLRKFVYLFVNLAYNYFKIKICFHCCVLFLCAHKVLFVILLRRNQ</sequence>
<dbReference type="EMBL" id="UZAG01018374">
    <property type="protein sequence ID" value="VDO39312.1"/>
    <property type="molecule type" value="Genomic_DNA"/>
</dbReference>
<dbReference type="Proteomes" id="UP000280834">
    <property type="component" value="Unassembled WGS sequence"/>
</dbReference>
<keyword evidence="2" id="KW-1133">Transmembrane helix</keyword>
<keyword evidence="4" id="KW-1185">Reference proteome</keyword>
<protein>
    <submittedName>
        <fullName evidence="5">Ovule protein</fullName>
    </submittedName>
</protein>
<proteinExistence type="predicted"/>
<evidence type="ECO:0000256" key="2">
    <source>
        <dbReference type="SAM" id="Phobius"/>
    </source>
</evidence>
<accession>A0A0R3R0H7</accession>
<name>A0A0R3R0H7_9BILA</name>
<dbReference type="WBParaSite" id="BTMF_0001350801-mRNA-1">
    <property type="protein sequence ID" value="BTMF_0001350801-mRNA-1"/>
    <property type="gene ID" value="BTMF_0001350801"/>
</dbReference>
<evidence type="ECO:0000256" key="1">
    <source>
        <dbReference type="SAM" id="MobiDB-lite"/>
    </source>
</evidence>
<keyword evidence="2" id="KW-0472">Membrane</keyword>
<evidence type="ECO:0000313" key="4">
    <source>
        <dbReference type="Proteomes" id="UP000280834"/>
    </source>
</evidence>
<feature type="transmembrane region" description="Helical" evidence="2">
    <location>
        <begin position="109"/>
        <end position="133"/>
    </location>
</feature>
<keyword evidence="2" id="KW-0812">Transmembrane</keyword>
<dbReference type="AlphaFoldDB" id="A0A0R3R0H7"/>
<evidence type="ECO:0000313" key="3">
    <source>
        <dbReference type="EMBL" id="VDO39312.1"/>
    </source>
</evidence>
<reference evidence="5" key="1">
    <citation type="submission" date="2017-02" db="UniProtKB">
        <authorList>
            <consortium name="WormBaseParasite"/>
        </authorList>
    </citation>
    <scope>IDENTIFICATION</scope>
</reference>
<reference evidence="3 4" key="2">
    <citation type="submission" date="2018-11" db="EMBL/GenBank/DDBJ databases">
        <authorList>
            <consortium name="Pathogen Informatics"/>
        </authorList>
    </citation>
    <scope>NUCLEOTIDE SEQUENCE [LARGE SCALE GENOMIC DNA]</scope>
</reference>
<gene>
    <name evidence="3" type="ORF">BTMF_LOCUS11513</name>
</gene>
<organism evidence="5">
    <name type="scientific">Brugia timori</name>
    <dbReference type="NCBI Taxonomy" id="42155"/>
    <lineage>
        <taxon>Eukaryota</taxon>
        <taxon>Metazoa</taxon>
        <taxon>Ecdysozoa</taxon>
        <taxon>Nematoda</taxon>
        <taxon>Chromadorea</taxon>
        <taxon>Rhabditida</taxon>
        <taxon>Spirurina</taxon>
        <taxon>Spiruromorpha</taxon>
        <taxon>Filarioidea</taxon>
        <taxon>Onchocercidae</taxon>
        <taxon>Brugia</taxon>
    </lineage>
</organism>
<feature type="region of interest" description="Disordered" evidence="1">
    <location>
        <begin position="20"/>
        <end position="44"/>
    </location>
</feature>